<reference evidence="1 2" key="1">
    <citation type="journal article" date="2016" name="Nat. Commun.">
        <title>Thousands of microbial genomes shed light on interconnected biogeochemical processes in an aquifer system.</title>
        <authorList>
            <person name="Anantharaman K."/>
            <person name="Brown C.T."/>
            <person name="Hug L.A."/>
            <person name="Sharon I."/>
            <person name="Castelle C.J."/>
            <person name="Probst A.J."/>
            <person name="Thomas B.C."/>
            <person name="Singh A."/>
            <person name="Wilkins M.J."/>
            <person name="Karaoz U."/>
            <person name="Brodie E.L."/>
            <person name="Williams K.H."/>
            <person name="Hubbard S.S."/>
            <person name="Banfield J.F."/>
        </authorList>
    </citation>
    <scope>NUCLEOTIDE SEQUENCE [LARGE SCALE GENOMIC DNA]</scope>
</reference>
<name>A0A1G2FC00_9BACT</name>
<protein>
    <submittedName>
        <fullName evidence="1">Uncharacterized protein</fullName>
    </submittedName>
</protein>
<gene>
    <name evidence="1" type="ORF">A2815_01990</name>
</gene>
<accession>A0A1G2FC00</accession>
<organism evidence="1 2">
    <name type="scientific">Candidatus Portnoybacteria bacterium RIFCSPHIGHO2_01_FULL_40_12b</name>
    <dbReference type="NCBI Taxonomy" id="1801994"/>
    <lineage>
        <taxon>Bacteria</taxon>
        <taxon>Candidatus Portnoyibacteriota</taxon>
    </lineage>
</organism>
<dbReference type="AlphaFoldDB" id="A0A1G2FC00"/>
<proteinExistence type="predicted"/>
<dbReference type="EMBL" id="MHMY01000009">
    <property type="protein sequence ID" value="OGZ35605.1"/>
    <property type="molecule type" value="Genomic_DNA"/>
</dbReference>
<dbReference type="Proteomes" id="UP000176974">
    <property type="component" value="Unassembled WGS sequence"/>
</dbReference>
<evidence type="ECO:0000313" key="2">
    <source>
        <dbReference type="Proteomes" id="UP000176974"/>
    </source>
</evidence>
<comment type="caution">
    <text evidence="1">The sequence shown here is derived from an EMBL/GenBank/DDBJ whole genome shotgun (WGS) entry which is preliminary data.</text>
</comment>
<evidence type="ECO:0000313" key="1">
    <source>
        <dbReference type="EMBL" id="OGZ35605.1"/>
    </source>
</evidence>
<sequence>MEITISPFFAKLILRLNPFRRAFVMCKGYSDDYENFTELVWEDDKDLDFYDRETYPKFQLWLL</sequence>